<dbReference type="PANTHER" id="PTHR10404">
    <property type="entry name" value="N-ACETYLATED-ALPHA-LINKED ACIDIC DIPEPTIDASE"/>
    <property type="match status" value="1"/>
</dbReference>
<dbReference type="STRING" id="1314674.A0A0D7BPY7"/>
<evidence type="ECO:0000259" key="5">
    <source>
        <dbReference type="Pfam" id="PF04389"/>
    </source>
</evidence>
<evidence type="ECO:0000259" key="4">
    <source>
        <dbReference type="Pfam" id="PF04253"/>
    </source>
</evidence>
<dbReference type="Gene3D" id="1.20.930.40">
    <property type="entry name" value="Transferrin receptor-like, dimerisation domain"/>
    <property type="match status" value="1"/>
</dbReference>
<dbReference type="InterPro" id="IPR039373">
    <property type="entry name" value="Peptidase_M28B"/>
</dbReference>
<dbReference type="CDD" id="cd08022">
    <property type="entry name" value="M28_PSMA_like"/>
    <property type="match status" value="1"/>
</dbReference>
<sequence>MGDKKGSHAIPPPATSPLPRQRHPFLKSALVALSIFAGVHFLKSSLTSRSITQKPPLIGKTAEDLFLTVPSEASCTETSRQFTSKPHPAGSDNDKTTALDYLHLIQKELGISPPLEEPIFAAGSPHSRHATLSIPHTSVAKAWIDEYYPVMNTPLERAVQVLDDDGNVLFDFDLTEHTDDTDPEAGKYYDAVPTFHGLSQAGDVTGKLIYANYGRKEDYDALVAQGVNTTGAIILARYGANFRGLKIKAAQEVGAAGVLIYSDTRDDGDVTVENGYEAYPNGPARSPTSVQRGSVQFISLYPGDPTTPGYPAYENSTRTEGLNRPSIPSLPLSSANAAQLLKLADGKNLVRLKNDVDTKVIPIWNTIAVIPGSIKDEVVLVGNHRDAWVMGASDPTSGTASLAETIRGLGALVKEGWKPLRTIVIASWDAEEYGLIGSTEWGEDFPEFIRDNVVAYFNLDGSAGGSRWSAHASPSLAHFIEQTALEIPHPTDAARTLWDARTDSGPFAGNGTFTEVQAESVAVGALGSGSDYTVFLQHIGVASADSSFSSGPGDAVYHYHSVYDSEYWMEKYGDPGFYRHVAVAKHLGLQILRMSSNTILPFNTTYYSLELEKYLDRVESLATTQAVFVDLSALRQSIHTLRAASLALDYEKFAAEKALLEIIQKWRQREDVIKKRFKKVYCSIKKLLGSPCDEVVQQQLLLGRVEIDSLYGLALHAAGLKAAGCQNSFLPGLPLSDLKKALQRIRAVNKKLSTFEHGFISEEGIPDREWYKHLGVAPGKWLGYGATTLPALTEAITIEGNAEHAAYEAERLRGLVEALAERLRA</sequence>
<feature type="domain" description="PA" evidence="3">
    <location>
        <begin position="204"/>
        <end position="292"/>
    </location>
</feature>
<feature type="region of interest" description="Disordered" evidence="2">
    <location>
        <begin position="1"/>
        <end position="21"/>
    </location>
</feature>
<dbReference type="Pfam" id="PF04253">
    <property type="entry name" value="TFR_dimer"/>
    <property type="match status" value="1"/>
</dbReference>
<dbReference type="PANTHER" id="PTHR10404:SF46">
    <property type="entry name" value="VACUOLAR PROTEIN SORTING-ASSOCIATED PROTEIN 70"/>
    <property type="match status" value="1"/>
</dbReference>
<protein>
    <submittedName>
        <fullName evidence="6">Zn-dependent exopeptidase</fullName>
    </submittedName>
</protein>
<feature type="domain" description="Peptidase M28" evidence="5">
    <location>
        <begin position="365"/>
        <end position="518"/>
    </location>
</feature>
<dbReference type="SUPFAM" id="SSF47672">
    <property type="entry name" value="Transferrin receptor-like dimerisation domain"/>
    <property type="match status" value="1"/>
</dbReference>
<dbReference type="Proteomes" id="UP000054007">
    <property type="component" value="Unassembled WGS sequence"/>
</dbReference>
<name>A0A0D7BPY7_9AGAR</name>
<dbReference type="AlphaFoldDB" id="A0A0D7BPY7"/>
<dbReference type="GO" id="GO:0004180">
    <property type="term" value="F:carboxypeptidase activity"/>
    <property type="evidence" value="ECO:0007669"/>
    <property type="project" value="TreeGrafter"/>
</dbReference>
<evidence type="ECO:0000256" key="2">
    <source>
        <dbReference type="SAM" id="MobiDB-lite"/>
    </source>
</evidence>
<dbReference type="OrthoDB" id="5841748at2759"/>
<dbReference type="Pfam" id="PF02225">
    <property type="entry name" value="PA"/>
    <property type="match status" value="1"/>
</dbReference>
<dbReference type="FunFam" id="3.40.630.10:FF:000101">
    <property type="entry name" value="N-acetylated alpha-linked acidic dipeptidase like 1"/>
    <property type="match status" value="1"/>
</dbReference>
<organism evidence="6 7">
    <name type="scientific">Cylindrobasidium torrendii FP15055 ss-10</name>
    <dbReference type="NCBI Taxonomy" id="1314674"/>
    <lineage>
        <taxon>Eukaryota</taxon>
        <taxon>Fungi</taxon>
        <taxon>Dikarya</taxon>
        <taxon>Basidiomycota</taxon>
        <taxon>Agaricomycotina</taxon>
        <taxon>Agaricomycetes</taxon>
        <taxon>Agaricomycetidae</taxon>
        <taxon>Agaricales</taxon>
        <taxon>Marasmiineae</taxon>
        <taxon>Physalacriaceae</taxon>
        <taxon>Cylindrobasidium</taxon>
    </lineage>
</organism>
<evidence type="ECO:0000256" key="1">
    <source>
        <dbReference type="ARBA" id="ARBA00005634"/>
    </source>
</evidence>
<dbReference type="Gene3D" id="3.40.630.10">
    <property type="entry name" value="Zn peptidases"/>
    <property type="match status" value="1"/>
</dbReference>
<dbReference type="Pfam" id="PF04389">
    <property type="entry name" value="Peptidase_M28"/>
    <property type="match status" value="1"/>
</dbReference>
<dbReference type="Gene3D" id="3.50.30.30">
    <property type="match status" value="1"/>
</dbReference>
<dbReference type="SUPFAM" id="SSF52025">
    <property type="entry name" value="PA domain"/>
    <property type="match status" value="1"/>
</dbReference>
<dbReference type="InterPro" id="IPR007365">
    <property type="entry name" value="TFR-like_dimer_dom"/>
</dbReference>
<dbReference type="SUPFAM" id="SSF53187">
    <property type="entry name" value="Zn-dependent exopeptidases"/>
    <property type="match status" value="1"/>
</dbReference>
<keyword evidence="7" id="KW-1185">Reference proteome</keyword>
<comment type="similarity">
    <text evidence="1">Belongs to the peptidase M28 family. M28B subfamily.</text>
</comment>
<proteinExistence type="inferred from homology"/>
<dbReference type="InterPro" id="IPR007484">
    <property type="entry name" value="Peptidase_M28"/>
</dbReference>
<evidence type="ECO:0000313" key="7">
    <source>
        <dbReference type="Proteomes" id="UP000054007"/>
    </source>
</evidence>
<dbReference type="EMBL" id="KN880445">
    <property type="protein sequence ID" value="KIY72270.1"/>
    <property type="molecule type" value="Genomic_DNA"/>
</dbReference>
<dbReference type="InterPro" id="IPR046450">
    <property type="entry name" value="PA_dom_sf"/>
</dbReference>
<reference evidence="6 7" key="1">
    <citation type="journal article" date="2015" name="Fungal Genet. Biol.">
        <title>Evolution of novel wood decay mechanisms in Agaricales revealed by the genome sequences of Fistulina hepatica and Cylindrobasidium torrendii.</title>
        <authorList>
            <person name="Floudas D."/>
            <person name="Held B.W."/>
            <person name="Riley R."/>
            <person name="Nagy L.G."/>
            <person name="Koehler G."/>
            <person name="Ransdell A.S."/>
            <person name="Younus H."/>
            <person name="Chow J."/>
            <person name="Chiniquy J."/>
            <person name="Lipzen A."/>
            <person name="Tritt A."/>
            <person name="Sun H."/>
            <person name="Haridas S."/>
            <person name="LaButti K."/>
            <person name="Ohm R.A."/>
            <person name="Kues U."/>
            <person name="Blanchette R.A."/>
            <person name="Grigoriev I.V."/>
            <person name="Minto R.E."/>
            <person name="Hibbett D.S."/>
        </authorList>
    </citation>
    <scope>NUCLEOTIDE SEQUENCE [LARGE SCALE GENOMIC DNA]</scope>
    <source>
        <strain evidence="6 7">FP15055 ss-10</strain>
    </source>
</reference>
<accession>A0A0D7BPY7</accession>
<feature type="domain" description="Transferrin receptor-like dimerisation" evidence="4">
    <location>
        <begin position="740"/>
        <end position="823"/>
    </location>
</feature>
<evidence type="ECO:0000313" key="6">
    <source>
        <dbReference type="EMBL" id="KIY72270.1"/>
    </source>
</evidence>
<dbReference type="CDD" id="cd02121">
    <property type="entry name" value="PA_GCPII_like"/>
    <property type="match status" value="1"/>
</dbReference>
<gene>
    <name evidence="6" type="ORF">CYLTODRAFT_486484</name>
</gene>
<dbReference type="InterPro" id="IPR036757">
    <property type="entry name" value="TFR-like_dimer_dom_sf"/>
</dbReference>
<dbReference type="InterPro" id="IPR003137">
    <property type="entry name" value="PA_domain"/>
</dbReference>
<evidence type="ECO:0000259" key="3">
    <source>
        <dbReference type="Pfam" id="PF02225"/>
    </source>
</evidence>